<evidence type="ECO:0000313" key="2">
    <source>
        <dbReference type="EMBL" id="WVX83747.1"/>
    </source>
</evidence>
<feature type="domain" description="VOC" evidence="1">
    <location>
        <begin position="12"/>
        <end position="131"/>
    </location>
</feature>
<keyword evidence="3" id="KW-1185">Reference proteome</keyword>
<dbReference type="PROSITE" id="PS51819">
    <property type="entry name" value="VOC"/>
    <property type="match status" value="1"/>
</dbReference>
<dbReference type="InterPro" id="IPR029068">
    <property type="entry name" value="Glyas_Bleomycin-R_OHBP_Dase"/>
</dbReference>
<dbReference type="PANTHER" id="PTHR34109">
    <property type="entry name" value="BNAUNNG04460D PROTEIN-RELATED"/>
    <property type="match status" value="1"/>
</dbReference>
<dbReference type="InterPro" id="IPR037523">
    <property type="entry name" value="VOC_core"/>
</dbReference>
<dbReference type="RefSeq" id="WP_338452621.1">
    <property type="nucleotide sequence ID" value="NZ_CP137640.1"/>
</dbReference>
<dbReference type="PANTHER" id="PTHR34109:SF1">
    <property type="entry name" value="VOC DOMAIN-CONTAINING PROTEIN"/>
    <property type="match status" value="1"/>
</dbReference>
<sequence>MSSYSPKPERYKTNIAPWLSVSNVEKAINYYQDAFGVEMLYRLNDSNGKPVVAQLSLGGADFWIQEDPDSSPDTVGQGFFRMIVTVKDPDSMFEQALVAGATEVAPVSEGYGWRVGRVVDPFGYHWEIGKPLSNELHPNC</sequence>
<proteinExistence type="predicted"/>
<evidence type="ECO:0000313" key="3">
    <source>
        <dbReference type="Proteomes" id="UP001357223"/>
    </source>
</evidence>
<dbReference type="InterPro" id="IPR004360">
    <property type="entry name" value="Glyas_Fos-R_dOase_dom"/>
</dbReference>
<dbReference type="Gene3D" id="3.10.180.10">
    <property type="entry name" value="2,3-Dihydroxybiphenyl 1,2-Dioxygenase, domain 1"/>
    <property type="match status" value="1"/>
</dbReference>
<dbReference type="Pfam" id="PF00903">
    <property type="entry name" value="Glyoxalase"/>
    <property type="match status" value="1"/>
</dbReference>
<reference evidence="2 3" key="1">
    <citation type="submission" date="2023-10" db="EMBL/GenBank/DDBJ databases">
        <title>Niallia locisalis sp.nov. isolated from a salt pond sample.</title>
        <authorList>
            <person name="Li X.-J."/>
            <person name="Dong L."/>
        </authorList>
    </citation>
    <scope>NUCLEOTIDE SEQUENCE [LARGE SCALE GENOMIC DNA]</scope>
    <source>
        <strain evidence="2 3">DSM 29761</strain>
    </source>
</reference>
<dbReference type="EMBL" id="CP137640">
    <property type="protein sequence ID" value="WVX83747.1"/>
    <property type="molecule type" value="Genomic_DNA"/>
</dbReference>
<organism evidence="2 3">
    <name type="scientific">Niallia oryzisoli</name>
    <dbReference type="NCBI Taxonomy" id="1737571"/>
    <lineage>
        <taxon>Bacteria</taxon>
        <taxon>Bacillati</taxon>
        <taxon>Bacillota</taxon>
        <taxon>Bacilli</taxon>
        <taxon>Bacillales</taxon>
        <taxon>Bacillaceae</taxon>
        <taxon>Niallia</taxon>
    </lineage>
</organism>
<evidence type="ECO:0000259" key="1">
    <source>
        <dbReference type="PROSITE" id="PS51819"/>
    </source>
</evidence>
<protein>
    <submittedName>
        <fullName evidence="2">VOC family protein</fullName>
    </submittedName>
</protein>
<name>A0ABZ2CIY8_9BACI</name>
<dbReference type="Proteomes" id="UP001357223">
    <property type="component" value="Chromosome"/>
</dbReference>
<gene>
    <name evidence="2" type="ORF">R4Z09_12535</name>
</gene>
<accession>A0ABZ2CIY8</accession>
<dbReference type="SUPFAM" id="SSF54593">
    <property type="entry name" value="Glyoxalase/Bleomycin resistance protein/Dihydroxybiphenyl dioxygenase"/>
    <property type="match status" value="1"/>
</dbReference>